<dbReference type="VEuPathDB" id="FungiDB:SeMB42_g01924"/>
<dbReference type="PROSITE" id="PS51420">
    <property type="entry name" value="RHO"/>
    <property type="match status" value="1"/>
</dbReference>
<dbReference type="FunFam" id="3.40.50.300:FF:002309">
    <property type="entry name" value="Ras-related protein Ral-A"/>
    <property type="match status" value="1"/>
</dbReference>
<dbReference type="CDD" id="cd04139">
    <property type="entry name" value="RalA_RalB"/>
    <property type="match status" value="1"/>
</dbReference>
<dbReference type="PRINTS" id="PR00449">
    <property type="entry name" value="RASTRNSFRMNG"/>
</dbReference>
<dbReference type="EMBL" id="QEAN01000054">
    <property type="protein sequence ID" value="TPX51437.1"/>
    <property type="molecule type" value="Genomic_DNA"/>
</dbReference>
<dbReference type="AlphaFoldDB" id="A0A507DJR0"/>
<dbReference type="STRING" id="286115.A0A507DJR0"/>
<dbReference type="SMART" id="SM00175">
    <property type="entry name" value="RAB"/>
    <property type="match status" value="1"/>
</dbReference>
<dbReference type="InterPro" id="IPR027417">
    <property type="entry name" value="P-loop_NTPase"/>
</dbReference>
<dbReference type="GO" id="GO:0016020">
    <property type="term" value="C:membrane"/>
    <property type="evidence" value="ECO:0007669"/>
    <property type="project" value="InterPro"/>
</dbReference>
<dbReference type="GO" id="GO:0007165">
    <property type="term" value="P:signal transduction"/>
    <property type="evidence" value="ECO:0007669"/>
    <property type="project" value="InterPro"/>
</dbReference>
<evidence type="ECO:0000256" key="1">
    <source>
        <dbReference type="ARBA" id="ARBA00022741"/>
    </source>
</evidence>
<evidence type="ECO:0000313" key="3">
    <source>
        <dbReference type="EMBL" id="TPX51437.1"/>
    </source>
</evidence>
<reference evidence="3 4" key="1">
    <citation type="journal article" date="2019" name="Sci. Rep.">
        <title>Comparative genomics of chytrid fungi reveal insights into the obligate biotrophic and pathogenic lifestyle of Synchytrium endobioticum.</title>
        <authorList>
            <person name="van de Vossenberg B.T.L.H."/>
            <person name="Warris S."/>
            <person name="Nguyen H.D.T."/>
            <person name="van Gent-Pelzer M.P.E."/>
            <person name="Joly D.L."/>
            <person name="van de Geest H.C."/>
            <person name="Bonants P.J.M."/>
            <person name="Smith D.S."/>
            <person name="Levesque C.A."/>
            <person name="van der Lee T.A.J."/>
        </authorList>
    </citation>
    <scope>NUCLEOTIDE SEQUENCE [LARGE SCALE GENOMIC DNA]</scope>
    <source>
        <strain evidence="3 4">MB42</strain>
    </source>
</reference>
<evidence type="ECO:0000256" key="2">
    <source>
        <dbReference type="ARBA" id="ARBA00023134"/>
    </source>
</evidence>
<accession>A0A507DJR0</accession>
<evidence type="ECO:0008006" key="5">
    <source>
        <dbReference type="Google" id="ProtNLM"/>
    </source>
</evidence>
<gene>
    <name evidence="3" type="ORF">SeMB42_g01924</name>
</gene>
<dbReference type="PROSITE" id="PS51419">
    <property type="entry name" value="RAB"/>
    <property type="match status" value="1"/>
</dbReference>
<organism evidence="3 4">
    <name type="scientific">Synchytrium endobioticum</name>
    <dbReference type="NCBI Taxonomy" id="286115"/>
    <lineage>
        <taxon>Eukaryota</taxon>
        <taxon>Fungi</taxon>
        <taxon>Fungi incertae sedis</taxon>
        <taxon>Chytridiomycota</taxon>
        <taxon>Chytridiomycota incertae sedis</taxon>
        <taxon>Chytridiomycetes</taxon>
        <taxon>Synchytriales</taxon>
        <taxon>Synchytriaceae</taxon>
        <taxon>Synchytrium</taxon>
    </lineage>
</organism>
<dbReference type="InterPro" id="IPR005225">
    <property type="entry name" value="Small_GTP-bd"/>
</dbReference>
<evidence type="ECO:0000313" key="4">
    <source>
        <dbReference type="Proteomes" id="UP000317494"/>
    </source>
</evidence>
<comment type="caution">
    <text evidence="3">The sequence shown here is derived from an EMBL/GenBank/DDBJ whole genome shotgun (WGS) entry which is preliminary data.</text>
</comment>
<name>A0A507DJR0_9FUNG</name>
<dbReference type="SMART" id="SM00173">
    <property type="entry name" value="RAS"/>
    <property type="match status" value="1"/>
</dbReference>
<keyword evidence="4" id="KW-1185">Reference proteome</keyword>
<dbReference type="Gene3D" id="3.40.50.300">
    <property type="entry name" value="P-loop containing nucleotide triphosphate hydrolases"/>
    <property type="match status" value="1"/>
</dbReference>
<sequence>MHVKLPSIKHQSITYIVFVENLITYGCERTAPDSGDYRHSDHPVPASAAASVSASHIAPSAPKMPSTKRGTSATSLQPSAPLHKLIMVGRGGVGKSSLTLQYMYGDFIEEYDPTKADSYRKKVCLDNEECFIDILDTAGQEEYAAIRDNYYRTGEGFVCVYSILEPDTFVNTQVFREQIVRVLDDEGIPFVLVGNKADLADMRRVSTQQGQQQADEWGCMYFETSAKTRQNVEEVYEALMRLIWHRKQHKLGAHGGEYGKIGKKCSIL</sequence>
<proteinExistence type="predicted"/>
<dbReference type="NCBIfam" id="TIGR00231">
    <property type="entry name" value="small_GTP"/>
    <property type="match status" value="1"/>
</dbReference>
<dbReference type="PANTHER" id="PTHR24070">
    <property type="entry name" value="RAS, DI-RAS, AND RHEB FAMILY MEMBERS OF SMALL GTPASE SUPERFAMILY"/>
    <property type="match status" value="1"/>
</dbReference>
<dbReference type="PROSITE" id="PS51421">
    <property type="entry name" value="RAS"/>
    <property type="match status" value="1"/>
</dbReference>
<dbReference type="GO" id="GO:0003924">
    <property type="term" value="F:GTPase activity"/>
    <property type="evidence" value="ECO:0007669"/>
    <property type="project" value="InterPro"/>
</dbReference>
<dbReference type="InterPro" id="IPR020849">
    <property type="entry name" value="Small_GTPase_Ras-type"/>
</dbReference>
<dbReference type="SMART" id="SM00174">
    <property type="entry name" value="RHO"/>
    <property type="match status" value="1"/>
</dbReference>
<dbReference type="Proteomes" id="UP000317494">
    <property type="component" value="Unassembled WGS sequence"/>
</dbReference>
<dbReference type="Pfam" id="PF00071">
    <property type="entry name" value="Ras"/>
    <property type="match status" value="1"/>
</dbReference>
<protein>
    <recommendedName>
        <fullName evidence="5">Small monomeric GTPase</fullName>
    </recommendedName>
</protein>
<dbReference type="SUPFAM" id="SSF52540">
    <property type="entry name" value="P-loop containing nucleoside triphosphate hydrolases"/>
    <property type="match status" value="1"/>
</dbReference>
<dbReference type="InterPro" id="IPR001806">
    <property type="entry name" value="Small_GTPase"/>
</dbReference>
<keyword evidence="2" id="KW-0342">GTP-binding</keyword>
<dbReference type="GO" id="GO:0005525">
    <property type="term" value="F:GTP binding"/>
    <property type="evidence" value="ECO:0007669"/>
    <property type="project" value="UniProtKB-KW"/>
</dbReference>
<keyword evidence="1" id="KW-0547">Nucleotide-binding</keyword>